<dbReference type="Pfam" id="PF01370">
    <property type="entry name" value="Epimerase"/>
    <property type="match status" value="1"/>
</dbReference>
<sequence length="344" mass="37791">MIIGGTVFLGRHLTDAMVQRGHTVTHFNRGQSAPDSFPEIEHLRGHRERNLDLLSGRRWDAVIDTCAYYPRQTAASAAALRDSVGCYVLISTINQYSAFPVCGIAEDDPSEPEPADEPRLDAVTYGPLKAGTERTVRDVFGDRALVVRPGYLVGPHDQSVRFAYWTRRLAAGGRVLVPGRPEAAWQVLDVRDLADWIGLMLETGRAGTFNAVGPAGESTAGSLLTEMAGALAGDARLDWVGTDYLQGHPKGRRWLDLADWSCLPEKFRWLYAASNRKAVEAGLVFRPVGDTARDMAAWLSRKMSLDGSDRLDPQSEREILEDWDRARTGSQSGIDRAAGWEGIA</sequence>
<proteinExistence type="predicted"/>
<dbReference type="InterPro" id="IPR036291">
    <property type="entry name" value="NAD(P)-bd_dom_sf"/>
</dbReference>
<dbReference type="Gene3D" id="3.40.50.720">
    <property type="entry name" value="NAD(P)-binding Rossmann-like Domain"/>
    <property type="match status" value="1"/>
</dbReference>
<dbReference type="SUPFAM" id="SSF51735">
    <property type="entry name" value="NAD(P)-binding Rossmann-fold domains"/>
    <property type="match status" value="1"/>
</dbReference>
<accession>A0A6N1ACA0</accession>
<evidence type="ECO:0000313" key="3">
    <source>
        <dbReference type="Proteomes" id="UP000509702"/>
    </source>
</evidence>
<dbReference type="Proteomes" id="UP000509702">
    <property type="component" value="Plasmid unnamed1"/>
</dbReference>
<dbReference type="EMBL" id="CP054615">
    <property type="protein sequence ID" value="QKS49090.1"/>
    <property type="molecule type" value="Genomic_DNA"/>
</dbReference>
<evidence type="ECO:0000313" key="2">
    <source>
        <dbReference type="EMBL" id="QKS49090.1"/>
    </source>
</evidence>
<dbReference type="InterPro" id="IPR001509">
    <property type="entry name" value="Epimerase_deHydtase"/>
</dbReference>
<dbReference type="KEGG" id="aoz:HUE56_00850"/>
<keyword evidence="3" id="KW-1185">Reference proteome</keyword>
<keyword evidence="2" id="KW-0614">Plasmid</keyword>
<organism evidence="2 3">
    <name type="scientific">Azospirillum oryzae</name>
    <dbReference type="NCBI Taxonomy" id="286727"/>
    <lineage>
        <taxon>Bacteria</taxon>
        <taxon>Pseudomonadati</taxon>
        <taxon>Pseudomonadota</taxon>
        <taxon>Alphaproteobacteria</taxon>
        <taxon>Rhodospirillales</taxon>
        <taxon>Azospirillaceae</taxon>
        <taxon>Azospirillum</taxon>
    </lineage>
</organism>
<dbReference type="RefSeq" id="WP_174756966.1">
    <property type="nucleotide sequence ID" value="NZ_CP054615.1"/>
</dbReference>
<feature type="domain" description="NAD-dependent epimerase/dehydratase" evidence="1">
    <location>
        <begin position="2"/>
        <end position="207"/>
    </location>
</feature>
<reference evidence="2 3" key="1">
    <citation type="submission" date="2020-06" db="EMBL/GenBank/DDBJ databases">
        <title>Complete genome of Azosprillum oryzae KACC14407.</title>
        <authorList>
            <person name="Kim M."/>
            <person name="Park Y.-J."/>
            <person name="Shin J.-H."/>
        </authorList>
    </citation>
    <scope>NUCLEOTIDE SEQUENCE [LARGE SCALE GENOMIC DNA]</scope>
    <source>
        <strain evidence="2 3">KACC 14407</strain>
        <plasmid evidence="2 3">unnamed1</plasmid>
    </source>
</reference>
<name>A0A6N1ACA0_9PROT</name>
<geneLocation type="plasmid" evidence="2 3">
    <name>unnamed1</name>
</geneLocation>
<evidence type="ECO:0000259" key="1">
    <source>
        <dbReference type="Pfam" id="PF01370"/>
    </source>
</evidence>
<dbReference type="AlphaFoldDB" id="A0A6N1ACA0"/>
<gene>
    <name evidence="2" type="ORF">HUE56_00850</name>
</gene>
<protein>
    <submittedName>
        <fullName evidence="2">NAD-dependent epimerase/dehydratase family protein</fullName>
    </submittedName>
</protein>